<dbReference type="Pfam" id="PF14634">
    <property type="entry name" value="zf-RING_5"/>
    <property type="match status" value="1"/>
</dbReference>
<feature type="compositionally biased region" description="Polar residues" evidence="6">
    <location>
        <begin position="236"/>
        <end position="246"/>
    </location>
</feature>
<keyword evidence="4" id="KW-0469">Meiosis</keyword>
<dbReference type="CDD" id="cd16747">
    <property type="entry name" value="RING-HC_RNF212B"/>
    <property type="match status" value="1"/>
</dbReference>
<gene>
    <name evidence="9" type="primary">RNF212B</name>
</gene>
<reference evidence="9" key="3">
    <citation type="submission" date="2025-09" db="UniProtKB">
        <authorList>
            <consortium name="Ensembl"/>
        </authorList>
    </citation>
    <scope>IDENTIFICATION</scope>
    <source>
        <strain evidence="9">breed Abyssinian</strain>
    </source>
</reference>
<evidence type="ECO:0000256" key="5">
    <source>
        <dbReference type="SAM" id="Coils"/>
    </source>
</evidence>
<dbReference type="InterPro" id="IPR017907">
    <property type="entry name" value="Znf_RING_CS"/>
</dbReference>
<keyword evidence="1" id="KW-0479">Metal-binding</keyword>
<dbReference type="SMART" id="SM00184">
    <property type="entry name" value="RING"/>
    <property type="match status" value="1"/>
</dbReference>
<dbReference type="Ensembl" id="ENSFCTT00005047289.1">
    <property type="protein sequence ID" value="ENSFCTP00005034010.1"/>
    <property type="gene ID" value="ENSFCTG00005016406.1"/>
</dbReference>
<feature type="transmembrane region" description="Helical" evidence="7">
    <location>
        <begin position="52"/>
        <end position="72"/>
    </location>
</feature>
<dbReference type="PROSITE" id="PS00518">
    <property type="entry name" value="ZF_RING_1"/>
    <property type="match status" value="1"/>
</dbReference>
<feature type="coiled-coil region" evidence="5">
    <location>
        <begin position="170"/>
        <end position="204"/>
    </location>
</feature>
<dbReference type="InterPro" id="IPR042123">
    <property type="entry name" value="Zip3/RNF212-like"/>
</dbReference>
<dbReference type="PANTHER" id="PTHR22663">
    <property type="entry name" value="RING FINGER PROTEIN NARYA-RELATED"/>
    <property type="match status" value="1"/>
</dbReference>
<feature type="compositionally biased region" description="Polar residues" evidence="6">
    <location>
        <begin position="296"/>
        <end position="315"/>
    </location>
</feature>
<feature type="region of interest" description="Disordered" evidence="6">
    <location>
        <begin position="223"/>
        <end position="351"/>
    </location>
</feature>
<dbReference type="Gene3D" id="3.30.40.10">
    <property type="entry name" value="Zinc/RING finger domain, C3HC4 (zinc finger)"/>
    <property type="match status" value="1"/>
</dbReference>
<evidence type="ECO:0000313" key="10">
    <source>
        <dbReference type="Proteomes" id="UP000823872"/>
    </source>
</evidence>
<reference evidence="9" key="2">
    <citation type="submission" date="2025-08" db="UniProtKB">
        <authorList>
            <consortium name="Ensembl"/>
        </authorList>
    </citation>
    <scope>IDENTIFICATION</scope>
    <source>
        <strain evidence="9">breed Abyssinian</strain>
    </source>
</reference>
<feature type="compositionally biased region" description="Low complexity" evidence="6">
    <location>
        <begin position="247"/>
        <end position="264"/>
    </location>
</feature>
<dbReference type="InterPro" id="IPR001841">
    <property type="entry name" value="Znf_RING"/>
</dbReference>
<dbReference type="InterPro" id="IPR013083">
    <property type="entry name" value="Znf_RING/FYVE/PHD"/>
</dbReference>
<proteinExistence type="predicted"/>
<dbReference type="Proteomes" id="UP000823872">
    <property type="component" value="Chromosome B3"/>
</dbReference>
<name>A0ABI7YGL5_FELCA</name>
<evidence type="ECO:0000256" key="7">
    <source>
        <dbReference type="SAM" id="Phobius"/>
    </source>
</evidence>
<evidence type="ECO:0000256" key="1">
    <source>
        <dbReference type="ARBA" id="ARBA00022723"/>
    </source>
</evidence>
<dbReference type="PANTHER" id="PTHR22663:SF29">
    <property type="entry name" value="RING FINGER PROTEIN 212B"/>
    <property type="match status" value="1"/>
</dbReference>
<evidence type="ECO:0000256" key="4">
    <source>
        <dbReference type="ARBA" id="ARBA00023254"/>
    </source>
</evidence>
<keyword evidence="10" id="KW-1185">Reference proteome</keyword>
<keyword evidence="3" id="KW-0862">Zinc</keyword>
<evidence type="ECO:0000256" key="3">
    <source>
        <dbReference type="ARBA" id="ARBA00022833"/>
    </source>
</evidence>
<dbReference type="GeneTree" id="ENSGT00740000115581"/>
<keyword evidence="2" id="KW-0863">Zinc-finger</keyword>
<reference evidence="9 10" key="1">
    <citation type="submission" date="2021-02" db="EMBL/GenBank/DDBJ databases">
        <title>Safari Cat Assemblies.</title>
        <authorList>
            <person name="Bredemeyer K.R."/>
            <person name="Murphy W.J."/>
        </authorList>
    </citation>
    <scope>NUCLEOTIDE SEQUENCE [LARGE SCALE GENOMIC DNA]</scope>
</reference>
<keyword evidence="5" id="KW-0175">Coiled coil</keyword>
<evidence type="ECO:0000259" key="8">
    <source>
        <dbReference type="SMART" id="SM00184"/>
    </source>
</evidence>
<feature type="domain" description="RING-type" evidence="8">
    <location>
        <begin position="87"/>
        <end position="120"/>
    </location>
</feature>
<organism evidence="9 10">
    <name type="scientific">Felis catus</name>
    <name type="common">Cat</name>
    <name type="synonym">Felis silvestris catus</name>
    <dbReference type="NCBI Taxonomy" id="9685"/>
    <lineage>
        <taxon>Eukaryota</taxon>
        <taxon>Metazoa</taxon>
        <taxon>Chordata</taxon>
        <taxon>Craniata</taxon>
        <taxon>Vertebrata</taxon>
        <taxon>Euteleostomi</taxon>
        <taxon>Mammalia</taxon>
        <taxon>Eutheria</taxon>
        <taxon>Laurasiatheria</taxon>
        <taxon>Carnivora</taxon>
        <taxon>Feliformia</taxon>
        <taxon>Felidae</taxon>
        <taxon>Felinae</taxon>
        <taxon>Felis</taxon>
    </lineage>
</organism>
<evidence type="ECO:0000256" key="2">
    <source>
        <dbReference type="ARBA" id="ARBA00022771"/>
    </source>
</evidence>
<evidence type="ECO:0000313" key="9">
    <source>
        <dbReference type="Ensembl" id="ENSFCTP00005034010.1"/>
    </source>
</evidence>
<protein>
    <submittedName>
        <fullName evidence="9">Ring finger protein 212B</fullName>
    </submittedName>
</protein>
<sequence length="381" mass="42641">MNTGQNCSACFEGRDARHTQLPRPIKYDHWGWVTAQGYSAPSRTRLRGGIRFAPTWVVLFSVVSVPGSFFHLSHWISTSERMDWFHCNWCFRKDGDNFFVTSCGHIFCKKCVTLEKCAVCGTACKHLALSDNLKPQEKIYFKSPVETALQYFSHISQVWSFQKKQTDLLIAFYKHRITKLEAAMQEAQQTVTSQKKELSVLKKENGELKKFLAILKESPNWYQGSRSATPRPVGITSPSQSVTPRPSSQHSSQVVSRSSSVESVPYRMSGFTSLGQGVRGLQGKSTPRDSYIETPSPASTHSLSYRPSPASSGQGIFSFRPSLNGGDSGHTRALTPSNSGQRESRTPLESLPGFQLPVQQTLYEQRQMGLARAREAWTTSR</sequence>
<dbReference type="SUPFAM" id="SSF57850">
    <property type="entry name" value="RING/U-box"/>
    <property type="match status" value="1"/>
</dbReference>
<keyword evidence="7" id="KW-0812">Transmembrane</keyword>
<keyword evidence="7" id="KW-0472">Membrane</keyword>
<evidence type="ECO:0000256" key="6">
    <source>
        <dbReference type="SAM" id="MobiDB-lite"/>
    </source>
</evidence>
<accession>A0ABI7YGL5</accession>
<keyword evidence="7" id="KW-1133">Transmembrane helix</keyword>